<dbReference type="EMBL" id="JANAVW010000001">
    <property type="protein sequence ID" value="MDT0134490.1"/>
    <property type="molecule type" value="Genomic_DNA"/>
</dbReference>
<evidence type="ECO:0000313" key="1">
    <source>
        <dbReference type="EMBL" id="MDT0134490.1"/>
    </source>
</evidence>
<gene>
    <name evidence="1" type="ORF">NLX89_14195</name>
</gene>
<comment type="caution">
    <text evidence="1">The sequence shown here is derived from an EMBL/GenBank/DDBJ whole genome shotgun (WGS) entry which is preliminary data.</text>
</comment>
<dbReference type="Proteomes" id="UP001252207">
    <property type="component" value="Unassembled WGS sequence"/>
</dbReference>
<sequence>MPVTTKMVKVYYSPTRNRRYFSKEAAIKAEAKARIFKKYPPEPYESDTGYAGYNIWDDRPEFYQRALRFLSYLIKKNIN</sequence>
<dbReference type="RefSeq" id="WP_272671632.1">
    <property type="nucleotide sequence ID" value="NZ_CP145912.1"/>
</dbReference>
<accession>A0ABU2IZK7</accession>
<proteinExistence type="predicted"/>
<dbReference type="GeneID" id="89490914"/>
<name>A0ABU2IZK7_9GAMM</name>
<protein>
    <submittedName>
        <fullName evidence="1">Uncharacterized protein</fullName>
    </submittedName>
</protein>
<keyword evidence="2" id="KW-1185">Reference proteome</keyword>
<organism evidence="1 2">
    <name type="scientific">Providencia huaxiensis</name>
    <dbReference type="NCBI Taxonomy" id="2027290"/>
    <lineage>
        <taxon>Bacteria</taxon>
        <taxon>Pseudomonadati</taxon>
        <taxon>Pseudomonadota</taxon>
        <taxon>Gammaproteobacteria</taxon>
        <taxon>Enterobacterales</taxon>
        <taxon>Morganellaceae</taxon>
        <taxon>Providencia</taxon>
    </lineage>
</organism>
<reference evidence="1 2" key="1">
    <citation type="submission" date="2022-06" db="EMBL/GenBank/DDBJ databases">
        <title>Chromosome and plasmid sequencings of Enterobacteriales species co-exiting double carbapenemases.</title>
        <authorList>
            <person name="Fu Y."/>
        </authorList>
    </citation>
    <scope>NUCLEOTIDE SEQUENCE [LARGE SCALE GENOMIC DNA]</scope>
    <source>
        <strain evidence="1 2">21030615019</strain>
    </source>
</reference>
<evidence type="ECO:0000313" key="2">
    <source>
        <dbReference type="Proteomes" id="UP001252207"/>
    </source>
</evidence>